<organism evidence="1">
    <name type="scientific">Anguilla anguilla</name>
    <name type="common">European freshwater eel</name>
    <name type="synonym">Muraena anguilla</name>
    <dbReference type="NCBI Taxonomy" id="7936"/>
    <lineage>
        <taxon>Eukaryota</taxon>
        <taxon>Metazoa</taxon>
        <taxon>Chordata</taxon>
        <taxon>Craniata</taxon>
        <taxon>Vertebrata</taxon>
        <taxon>Euteleostomi</taxon>
        <taxon>Actinopterygii</taxon>
        <taxon>Neopterygii</taxon>
        <taxon>Teleostei</taxon>
        <taxon>Anguilliformes</taxon>
        <taxon>Anguillidae</taxon>
        <taxon>Anguilla</taxon>
    </lineage>
</organism>
<accession>A0A0E9U383</accession>
<reference evidence="1" key="1">
    <citation type="submission" date="2014-11" db="EMBL/GenBank/DDBJ databases">
        <authorList>
            <person name="Amaro Gonzalez C."/>
        </authorList>
    </citation>
    <scope>NUCLEOTIDE SEQUENCE</scope>
</reference>
<dbReference type="AlphaFoldDB" id="A0A0E9U383"/>
<name>A0A0E9U383_ANGAN</name>
<proteinExistence type="predicted"/>
<protein>
    <submittedName>
        <fullName evidence="1">Uncharacterized protein</fullName>
    </submittedName>
</protein>
<sequence length="19" mass="2257">MKQLLQILRNSHQKATISF</sequence>
<evidence type="ECO:0000313" key="1">
    <source>
        <dbReference type="EMBL" id="JAH59655.1"/>
    </source>
</evidence>
<reference evidence="1" key="2">
    <citation type="journal article" date="2015" name="Fish Shellfish Immunol.">
        <title>Early steps in the European eel (Anguilla anguilla)-Vibrio vulnificus interaction in the gills: Role of the RtxA13 toxin.</title>
        <authorList>
            <person name="Callol A."/>
            <person name="Pajuelo D."/>
            <person name="Ebbesson L."/>
            <person name="Teles M."/>
            <person name="MacKenzie S."/>
            <person name="Amaro C."/>
        </authorList>
    </citation>
    <scope>NUCLEOTIDE SEQUENCE</scope>
</reference>
<dbReference type="EMBL" id="GBXM01048922">
    <property type="protein sequence ID" value="JAH59655.1"/>
    <property type="molecule type" value="Transcribed_RNA"/>
</dbReference>